<name>A0A948W6I0_UNCEI</name>
<comment type="caution">
    <text evidence="2">The sequence shown here is derived from an EMBL/GenBank/DDBJ whole genome shotgun (WGS) entry which is preliminary data.</text>
</comment>
<dbReference type="Proteomes" id="UP000777784">
    <property type="component" value="Unassembled WGS sequence"/>
</dbReference>
<evidence type="ECO:0000259" key="1">
    <source>
        <dbReference type="Pfam" id="PF13860"/>
    </source>
</evidence>
<proteinExistence type="predicted"/>
<dbReference type="Gene3D" id="2.60.40.4070">
    <property type="match status" value="1"/>
</dbReference>
<dbReference type="InterPro" id="IPR025965">
    <property type="entry name" value="FlgD/Vpr_Ig-like"/>
</dbReference>
<dbReference type="EMBL" id="JAHJDP010000046">
    <property type="protein sequence ID" value="MBU2691150.1"/>
    <property type="molecule type" value="Genomic_DNA"/>
</dbReference>
<evidence type="ECO:0000313" key="2">
    <source>
        <dbReference type="EMBL" id="MBU2691150.1"/>
    </source>
</evidence>
<protein>
    <submittedName>
        <fullName evidence="2">T9SS type A sorting domain-containing protein</fullName>
    </submittedName>
</protein>
<feature type="domain" description="FlgD/Vpr Ig-like" evidence="1">
    <location>
        <begin position="81"/>
        <end position="143"/>
    </location>
</feature>
<dbReference type="NCBIfam" id="TIGR04183">
    <property type="entry name" value="Por_Secre_tail"/>
    <property type="match status" value="1"/>
</dbReference>
<gene>
    <name evidence="2" type="ORF">KJ970_09485</name>
</gene>
<evidence type="ECO:0000313" key="3">
    <source>
        <dbReference type="Proteomes" id="UP000777784"/>
    </source>
</evidence>
<dbReference type="InterPro" id="IPR026444">
    <property type="entry name" value="Secre_tail"/>
</dbReference>
<accession>A0A948W6I0</accession>
<sequence length="156" mass="17194">MRRHALFAGIFLFLSSSVLGQSYDMKIHLANGESVIISLDDIQRIEFSGIAMGVEDSTGLGAVARAILMLQNYPNPFTPSTTIEYEIPAEADVTVRIFDVKGAQVRELVRETQGGGRHRVAWDGTDANRARVASGMYFYSVESGGQNLTRRLILVR</sequence>
<dbReference type="Pfam" id="PF13860">
    <property type="entry name" value="FlgD_ig"/>
    <property type="match status" value="1"/>
</dbReference>
<organism evidence="2 3">
    <name type="scientific">Eiseniibacteriota bacterium</name>
    <dbReference type="NCBI Taxonomy" id="2212470"/>
    <lineage>
        <taxon>Bacteria</taxon>
        <taxon>Candidatus Eiseniibacteriota</taxon>
    </lineage>
</organism>
<dbReference type="AlphaFoldDB" id="A0A948W6I0"/>
<reference evidence="2" key="1">
    <citation type="submission" date="2021-05" db="EMBL/GenBank/DDBJ databases">
        <title>Energy efficiency and biological interactions define the core microbiome of deep oligotrophic groundwater.</title>
        <authorList>
            <person name="Mehrshad M."/>
            <person name="Lopez-Fernandez M."/>
            <person name="Bell E."/>
            <person name="Bernier-Latmani R."/>
            <person name="Bertilsson S."/>
            <person name="Dopson M."/>
        </authorList>
    </citation>
    <scope>NUCLEOTIDE SEQUENCE</scope>
    <source>
        <strain evidence="2">Modern_marine.mb.64</strain>
    </source>
</reference>